<evidence type="ECO:0000256" key="1">
    <source>
        <dbReference type="SAM" id="Phobius"/>
    </source>
</evidence>
<evidence type="ECO:0000313" key="3">
    <source>
        <dbReference type="Proteomes" id="UP001165367"/>
    </source>
</evidence>
<dbReference type="RefSeq" id="WP_237868309.1">
    <property type="nucleotide sequence ID" value="NZ_JAKLTR010000001.1"/>
</dbReference>
<dbReference type="InterPro" id="IPR036514">
    <property type="entry name" value="SGNH_hydro_sf"/>
</dbReference>
<gene>
    <name evidence="2" type="ORF">LZZ85_02295</name>
</gene>
<keyword evidence="1" id="KW-0472">Membrane</keyword>
<evidence type="ECO:0000313" key="2">
    <source>
        <dbReference type="EMBL" id="MCG2613084.1"/>
    </source>
</evidence>
<dbReference type="SUPFAM" id="SSF52266">
    <property type="entry name" value="SGNH hydrolase"/>
    <property type="match status" value="1"/>
</dbReference>
<proteinExistence type="predicted"/>
<keyword evidence="1" id="KW-0812">Transmembrane</keyword>
<keyword evidence="3" id="KW-1185">Reference proteome</keyword>
<name>A0ABS9KL97_9BACT</name>
<dbReference type="Proteomes" id="UP001165367">
    <property type="component" value="Unassembled WGS sequence"/>
</dbReference>
<accession>A0ABS9KL97</accession>
<protein>
    <recommendedName>
        <fullName evidence="4">SGNH hydrolase-type esterase domain-containing protein</fullName>
    </recommendedName>
</protein>
<organism evidence="2 3">
    <name type="scientific">Terrimonas ginsenosidimutans</name>
    <dbReference type="NCBI Taxonomy" id="2908004"/>
    <lineage>
        <taxon>Bacteria</taxon>
        <taxon>Pseudomonadati</taxon>
        <taxon>Bacteroidota</taxon>
        <taxon>Chitinophagia</taxon>
        <taxon>Chitinophagales</taxon>
        <taxon>Chitinophagaceae</taxon>
        <taxon>Terrimonas</taxon>
    </lineage>
</organism>
<dbReference type="Gene3D" id="3.40.50.1110">
    <property type="entry name" value="SGNH hydrolase"/>
    <property type="match status" value="1"/>
</dbReference>
<comment type="caution">
    <text evidence="2">The sequence shown here is derived from an EMBL/GenBank/DDBJ whole genome shotgun (WGS) entry which is preliminary data.</text>
</comment>
<dbReference type="EMBL" id="JAKLTR010000001">
    <property type="protein sequence ID" value="MCG2613084.1"/>
    <property type="molecule type" value="Genomic_DNA"/>
</dbReference>
<dbReference type="Gene3D" id="2.60.120.1360">
    <property type="match status" value="1"/>
</dbReference>
<sequence>MNSNRRVFHFVLYSVGILLAVSIAGVLLGFKWLPFNRVNLVSDVYSAKDTAQAKLADAGDSITAPVVIEKLPSKEFMLYQQPRLITNFNADTNTASLQGFLGKLKALKNGEKRKVRIAYFGDSMIEGDLLTQTFRQLMQQSFGGSGVGFVPITSPVSKFRQTVSTSTAGSWDDENFKDAKTSRLYPSGHIFRGNGATVQMTDQTVKDSAVILEKTLLCGAVNATVNIVANGVSLAVNTDKPVNRISLSNDAGRTIKLGVNNPELPVYGISFESESGVIVDNFSFRGITGVEFSKIDSSFLSAVSENNPYDLIIFQYGVNLLFRPNDKNFSWYAKVMLPVVKKIRNCFPETDFLLVSTADRAFRYGGEYKSAIGIDSLIKVQAALAYETNSSFYNQFAAMGGTNSIVEWAKAKPSLANQDYVHPNHRGAEILANYLFDAFIREFSKMK</sequence>
<reference evidence="2" key="1">
    <citation type="submission" date="2022-01" db="EMBL/GenBank/DDBJ databases">
        <authorList>
            <person name="Jo J.-H."/>
            <person name="Im W.-T."/>
        </authorList>
    </citation>
    <scope>NUCLEOTIDE SEQUENCE</scope>
    <source>
        <strain evidence="2">NA20</strain>
    </source>
</reference>
<feature type="transmembrane region" description="Helical" evidence="1">
    <location>
        <begin position="7"/>
        <end position="33"/>
    </location>
</feature>
<evidence type="ECO:0008006" key="4">
    <source>
        <dbReference type="Google" id="ProtNLM"/>
    </source>
</evidence>
<keyword evidence="1" id="KW-1133">Transmembrane helix</keyword>